<feature type="region of interest" description="Disordered" evidence="1">
    <location>
        <begin position="1"/>
        <end position="100"/>
    </location>
</feature>
<dbReference type="AlphaFoldDB" id="A0A6G1E8Q0"/>
<evidence type="ECO:0000256" key="1">
    <source>
        <dbReference type="SAM" id="MobiDB-lite"/>
    </source>
</evidence>
<sequence length="100" mass="11054">MMAPGQDGRDGSEADGWAMGGIDDHDPEVQEWRRWGRRQPISEVATTAIDRNVAGRPRWEEEGITDGNMGLTGSTGSRRRRRRLVGREDGATTTTSGRTK</sequence>
<organism evidence="2 3">
    <name type="scientific">Oryza meyeriana var. granulata</name>
    <dbReference type="NCBI Taxonomy" id="110450"/>
    <lineage>
        <taxon>Eukaryota</taxon>
        <taxon>Viridiplantae</taxon>
        <taxon>Streptophyta</taxon>
        <taxon>Embryophyta</taxon>
        <taxon>Tracheophyta</taxon>
        <taxon>Spermatophyta</taxon>
        <taxon>Magnoliopsida</taxon>
        <taxon>Liliopsida</taxon>
        <taxon>Poales</taxon>
        <taxon>Poaceae</taxon>
        <taxon>BOP clade</taxon>
        <taxon>Oryzoideae</taxon>
        <taxon>Oryzeae</taxon>
        <taxon>Oryzinae</taxon>
        <taxon>Oryza</taxon>
        <taxon>Oryza meyeriana</taxon>
    </lineage>
</organism>
<reference evidence="2 3" key="1">
    <citation type="submission" date="2019-11" db="EMBL/GenBank/DDBJ databases">
        <title>Whole genome sequence of Oryza granulata.</title>
        <authorList>
            <person name="Li W."/>
        </authorList>
    </citation>
    <scope>NUCLEOTIDE SEQUENCE [LARGE SCALE GENOMIC DNA]</scope>
    <source>
        <strain evidence="3">cv. Menghai</strain>
        <tissue evidence="2">Leaf</tissue>
    </source>
</reference>
<feature type="compositionally biased region" description="Polar residues" evidence="1">
    <location>
        <begin position="91"/>
        <end position="100"/>
    </location>
</feature>
<gene>
    <name evidence="2" type="ORF">E2562_007023</name>
</gene>
<keyword evidence="3" id="KW-1185">Reference proteome</keyword>
<dbReference type="EMBL" id="SPHZ02000004">
    <property type="protein sequence ID" value="KAF0921485.1"/>
    <property type="molecule type" value="Genomic_DNA"/>
</dbReference>
<protein>
    <recommendedName>
        <fullName evidence="4">DUF834 domain-containing protein</fullName>
    </recommendedName>
</protein>
<dbReference type="Proteomes" id="UP000479710">
    <property type="component" value="Unassembled WGS sequence"/>
</dbReference>
<name>A0A6G1E8Q0_9ORYZ</name>
<comment type="caution">
    <text evidence="2">The sequence shown here is derived from an EMBL/GenBank/DDBJ whole genome shotgun (WGS) entry which is preliminary data.</text>
</comment>
<proteinExistence type="predicted"/>
<evidence type="ECO:0008006" key="4">
    <source>
        <dbReference type="Google" id="ProtNLM"/>
    </source>
</evidence>
<feature type="compositionally biased region" description="Basic and acidic residues" evidence="1">
    <location>
        <begin position="22"/>
        <end position="34"/>
    </location>
</feature>
<evidence type="ECO:0000313" key="2">
    <source>
        <dbReference type="EMBL" id="KAF0921485.1"/>
    </source>
</evidence>
<accession>A0A6G1E8Q0</accession>
<evidence type="ECO:0000313" key="3">
    <source>
        <dbReference type="Proteomes" id="UP000479710"/>
    </source>
</evidence>